<name>A0AAD7BP43_9AGAR</name>
<keyword evidence="3" id="KW-0378">Hydrolase</keyword>
<dbReference type="InterPro" id="IPR036866">
    <property type="entry name" value="RibonucZ/Hydroxyglut_hydro"/>
</dbReference>
<dbReference type="PANTHER" id="PTHR42978:SF5">
    <property type="entry name" value="METALLO-BETA-LACTAMASE DOMAIN-CONTAINING PROTEIN"/>
    <property type="match status" value="1"/>
</dbReference>
<organism evidence="6 7">
    <name type="scientific">Roridomyces roridus</name>
    <dbReference type="NCBI Taxonomy" id="1738132"/>
    <lineage>
        <taxon>Eukaryota</taxon>
        <taxon>Fungi</taxon>
        <taxon>Dikarya</taxon>
        <taxon>Basidiomycota</taxon>
        <taxon>Agaricomycotina</taxon>
        <taxon>Agaricomycetes</taxon>
        <taxon>Agaricomycetidae</taxon>
        <taxon>Agaricales</taxon>
        <taxon>Marasmiineae</taxon>
        <taxon>Mycenaceae</taxon>
        <taxon>Roridomyces</taxon>
    </lineage>
</organism>
<feature type="chain" id="PRO_5041983051" evidence="5">
    <location>
        <begin position="16"/>
        <end position="387"/>
    </location>
</feature>
<protein>
    <submittedName>
        <fullName evidence="6">Uncharacterized protein</fullName>
    </submittedName>
</protein>
<dbReference type="InterPro" id="IPR051013">
    <property type="entry name" value="MBL_superfamily_lactonases"/>
</dbReference>
<keyword evidence="5" id="KW-0732">Signal</keyword>
<evidence type="ECO:0000256" key="1">
    <source>
        <dbReference type="ARBA" id="ARBA00007749"/>
    </source>
</evidence>
<comment type="caution">
    <text evidence="6">The sequence shown here is derived from an EMBL/GenBank/DDBJ whole genome shotgun (WGS) entry which is preliminary data.</text>
</comment>
<dbReference type="GO" id="GO:0016787">
    <property type="term" value="F:hydrolase activity"/>
    <property type="evidence" value="ECO:0007669"/>
    <property type="project" value="UniProtKB-KW"/>
</dbReference>
<dbReference type="SUPFAM" id="SSF56281">
    <property type="entry name" value="Metallo-hydrolase/oxidoreductase"/>
    <property type="match status" value="1"/>
</dbReference>
<proteinExistence type="inferred from homology"/>
<dbReference type="PANTHER" id="PTHR42978">
    <property type="entry name" value="QUORUM-QUENCHING LACTONASE YTNP-RELATED-RELATED"/>
    <property type="match status" value="1"/>
</dbReference>
<dbReference type="EMBL" id="JARKIF010000011">
    <property type="protein sequence ID" value="KAJ7626806.1"/>
    <property type="molecule type" value="Genomic_DNA"/>
</dbReference>
<dbReference type="CDD" id="cd07730">
    <property type="entry name" value="metallo-hydrolase-like_MBL-fold"/>
    <property type="match status" value="1"/>
</dbReference>
<evidence type="ECO:0000256" key="2">
    <source>
        <dbReference type="ARBA" id="ARBA00022723"/>
    </source>
</evidence>
<dbReference type="AlphaFoldDB" id="A0AAD7BP43"/>
<comment type="similarity">
    <text evidence="1">Belongs to the metallo-beta-lactamase superfamily.</text>
</comment>
<dbReference type="Proteomes" id="UP001221142">
    <property type="component" value="Unassembled WGS sequence"/>
</dbReference>
<dbReference type="GO" id="GO:0046872">
    <property type="term" value="F:metal ion binding"/>
    <property type="evidence" value="ECO:0007669"/>
    <property type="project" value="UniProtKB-KW"/>
</dbReference>
<keyword evidence="4" id="KW-0862">Zinc</keyword>
<evidence type="ECO:0000256" key="5">
    <source>
        <dbReference type="SAM" id="SignalP"/>
    </source>
</evidence>
<sequence length="387" mass="41798">MLLVSLLLLAAQTHASYHDLGIPTSSATVDVRVFNVGFNHLTNATHTFATPVVPGHESVVFPMYSFLIEHKAARSGETTRLMFDLGIRKDPENLAPGIGAFYASGLAFVTGEDKDITEQLEDGGIPLSSIDAVIWSRMFWNNAHTDHIGDMSKFPNSTGIVYGPGTNTATFPSDPNSTLLESDFAGHNTTELDYSKSKLVFSGLPAIDYFGDGSFYLLNTPGHLAGHISALARVTPTSFISLGGDTFHHAGQARPQPNLQKAFPCPHHLLEAARTHVSTSFFWSPETKPEAFDLASRPQQMLAISDLPDSFYADPAAAAVSLQKVVNFDADEDVLVLVAHDASVVGSLPFFPKSLNGWKDQGLKQSMVWSFIDPENAAFLFNVSAAA</sequence>
<evidence type="ECO:0000313" key="7">
    <source>
        <dbReference type="Proteomes" id="UP001221142"/>
    </source>
</evidence>
<evidence type="ECO:0000313" key="6">
    <source>
        <dbReference type="EMBL" id="KAJ7626806.1"/>
    </source>
</evidence>
<evidence type="ECO:0000256" key="4">
    <source>
        <dbReference type="ARBA" id="ARBA00022833"/>
    </source>
</evidence>
<gene>
    <name evidence="6" type="ORF">FB45DRAFT_1081614</name>
</gene>
<dbReference type="Gene3D" id="3.60.15.10">
    <property type="entry name" value="Ribonuclease Z/Hydroxyacylglutathione hydrolase-like"/>
    <property type="match status" value="1"/>
</dbReference>
<keyword evidence="7" id="KW-1185">Reference proteome</keyword>
<keyword evidence="2" id="KW-0479">Metal-binding</keyword>
<feature type="signal peptide" evidence="5">
    <location>
        <begin position="1"/>
        <end position="15"/>
    </location>
</feature>
<accession>A0AAD7BP43</accession>
<reference evidence="6" key="1">
    <citation type="submission" date="2023-03" db="EMBL/GenBank/DDBJ databases">
        <title>Massive genome expansion in bonnet fungi (Mycena s.s.) driven by repeated elements and novel gene families across ecological guilds.</title>
        <authorList>
            <consortium name="Lawrence Berkeley National Laboratory"/>
            <person name="Harder C.B."/>
            <person name="Miyauchi S."/>
            <person name="Viragh M."/>
            <person name="Kuo A."/>
            <person name="Thoen E."/>
            <person name="Andreopoulos B."/>
            <person name="Lu D."/>
            <person name="Skrede I."/>
            <person name="Drula E."/>
            <person name="Henrissat B."/>
            <person name="Morin E."/>
            <person name="Kohler A."/>
            <person name="Barry K."/>
            <person name="LaButti K."/>
            <person name="Morin E."/>
            <person name="Salamov A."/>
            <person name="Lipzen A."/>
            <person name="Mereny Z."/>
            <person name="Hegedus B."/>
            <person name="Baldrian P."/>
            <person name="Stursova M."/>
            <person name="Weitz H."/>
            <person name="Taylor A."/>
            <person name="Grigoriev I.V."/>
            <person name="Nagy L.G."/>
            <person name="Martin F."/>
            <person name="Kauserud H."/>
        </authorList>
    </citation>
    <scope>NUCLEOTIDE SEQUENCE</scope>
    <source>
        <strain evidence="6">9284</strain>
    </source>
</reference>
<evidence type="ECO:0000256" key="3">
    <source>
        <dbReference type="ARBA" id="ARBA00022801"/>
    </source>
</evidence>